<name>A0ABU4FBT1_9ACTN</name>
<dbReference type="Gene3D" id="3.50.50.60">
    <property type="entry name" value="FAD/NAD(P)-binding domain"/>
    <property type="match status" value="2"/>
</dbReference>
<dbReference type="PRINTS" id="PR00469">
    <property type="entry name" value="PNDRDTASEII"/>
</dbReference>
<dbReference type="Pfam" id="PF13738">
    <property type="entry name" value="Pyr_redox_3"/>
    <property type="match status" value="1"/>
</dbReference>
<dbReference type="EC" id="1.14.13.-" evidence="1"/>
<dbReference type="Proteomes" id="UP001187346">
    <property type="component" value="Unassembled WGS sequence"/>
</dbReference>
<sequence>MTHLQGGDPAVVIVGSGFSGLCAAIKLKEAGIDDFVILEKDSDVGGTWRDNTYPGAACDVPSVLYSYSFRQNPDWTRHFPSWDELHAYLRQVVDVYELGPHLRFGVEVEEMRFDDTTDTWTVVTGAGESIRGRFVVNATGVLSKPVVPEISGLESFDGTAFHSARWDHDHDFAGRHVAVIGTGASAVQFVPHLAEQAEKLYVFQRSPHWVTPRGDAEIPTRRRRLYGRLPLAQRLRRWATYWEFETLARGFLGHPKVVERYRQRALDFLKESVPDQAMRAALTPDYAPGCKRRLVSDDWFPALQRSNVELITTGLREITADAVIAADGSPRRVDTIVFGTGFAATDFLAPMKVFGRDGVEISDAWRDGAATKLGISTSAFPNFFMMLGPNTALGHNSMVFMIEAQTRYIVGAIKHARVKGIRALELRSEVQASAYRRTQRLMKKTVWVSGGCRSWYQSADGRIDTLWPGTTVSYWWRTKRFKPRDYRSGQGATTSGTA</sequence>
<evidence type="ECO:0000313" key="2">
    <source>
        <dbReference type="Proteomes" id="UP001187346"/>
    </source>
</evidence>
<keyword evidence="2" id="KW-1185">Reference proteome</keyword>
<accession>A0ABU4FBT1</accession>
<dbReference type="InterPro" id="IPR036188">
    <property type="entry name" value="FAD/NAD-bd_sf"/>
</dbReference>
<gene>
    <name evidence="1" type="ORF">R5A26_19085</name>
</gene>
<dbReference type="RefSeq" id="WP_317772227.1">
    <property type="nucleotide sequence ID" value="NZ_JAWMAJ010000058.1"/>
</dbReference>
<protein>
    <submittedName>
        <fullName evidence="1">NAD(P)/FAD-dependent oxidoreductase</fullName>
        <ecNumber evidence="1">1.14.13.-</ecNumber>
    </submittedName>
</protein>
<reference evidence="1 2" key="1">
    <citation type="submission" date="2023-10" db="EMBL/GenBank/DDBJ databases">
        <title>Characterization of rhizosphere-enriched actinobacteria from wheat plants lab-grown on chernevaya soil.</title>
        <authorList>
            <person name="Tikhonova E.N."/>
            <person name="Konopkin A."/>
            <person name="Kravchenko I.K."/>
        </authorList>
    </citation>
    <scope>NUCLEOTIDE SEQUENCE [LARGE SCALE GENOMIC DNA]</scope>
    <source>
        <strain evidence="1 2">RR29</strain>
    </source>
</reference>
<comment type="caution">
    <text evidence="1">The sequence shown here is derived from an EMBL/GenBank/DDBJ whole genome shotgun (WGS) entry which is preliminary data.</text>
</comment>
<proteinExistence type="predicted"/>
<dbReference type="PRINTS" id="PR00368">
    <property type="entry name" value="FADPNR"/>
</dbReference>
<dbReference type="InterPro" id="IPR051209">
    <property type="entry name" value="FAD-bind_Monooxygenase_sf"/>
</dbReference>
<dbReference type="SUPFAM" id="SSF51905">
    <property type="entry name" value="FAD/NAD(P)-binding domain"/>
    <property type="match status" value="2"/>
</dbReference>
<dbReference type="EMBL" id="JAWMAJ010000058">
    <property type="protein sequence ID" value="MDV7218054.1"/>
    <property type="molecule type" value="Genomic_DNA"/>
</dbReference>
<organism evidence="1 2">
    <name type="scientific">Streptomyces prunicolor</name>
    <dbReference type="NCBI Taxonomy" id="67348"/>
    <lineage>
        <taxon>Bacteria</taxon>
        <taxon>Bacillati</taxon>
        <taxon>Actinomycetota</taxon>
        <taxon>Actinomycetes</taxon>
        <taxon>Kitasatosporales</taxon>
        <taxon>Streptomycetaceae</taxon>
        <taxon>Streptomyces</taxon>
    </lineage>
</organism>
<evidence type="ECO:0000313" key="1">
    <source>
        <dbReference type="EMBL" id="MDV7218054.1"/>
    </source>
</evidence>
<dbReference type="PANTHER" id="PTHR42877">
    <property type="entry name" value="L-ORNITHINE N(5)-MONOOXYGENASE-RELATED"/>
    <property type="match status" value="1"/>
</dbReference>
<keyword evidence="1" id="KW-0560">Oxidoreductase</keyword>
<dbReference type="PANTHER" id="PTHR42877:SF4">
    <property type="entry name" value="FAD_NAD(P)-BINDING DOMAIN-CONTAINING PROTEIN-RELATED"/>
    <property type="match status" value="1"/>
</dbReference>
<dbReference type="GO" id="GO:0016491">
    <property type="term" value="F:oxidoreductase activity"/>
    <property type="evidence" value="ECO:0007669"/>
    <property type="project" value="UniProtKB-KW"/>
</dbReference>